<evidence type="ECO:0000313" key="3">
    <source>
        <dbReference type="Proteomes" id="UP000663090"/>
    </source>
</evidence>
<evidence type="ECO:0000259" key="1">
    <source>
        <dbReference type="PROSITE" id="PS51094"/>
    </source>
</evidence>
<proteinExistence type="predicted"/>
<dbReference type="InterPro" id="IPR002178">
    <property type="entry name" value="PTS_EIIA_type-2_dom"/>
</dbReference>
<dbReference type="InterPro" id="IPR051541">
    <property type="entry name" value="PTS_SugarTrans_NitroReg"/>
</dbReference>
<dbReference type="Pfam" id="PF00359">
    <property type="entry name" value="PTS_EIIA_2"/>
    <property type="match status" value="1"/>
</dbReference>
<organism evidence="2 3">
    <name type="scientific">Myxococcus landrumensis</name>
    <dbReference type="NCBI Taxonomy" id="2813577"/>
    <lineage>
        <taxon>Bacteria</taxon>
        <taxon>Pseudomonadati</taxon>
        <taxon>Myxococcota</taxon>
        <taxon>Myxococcia</taxon>
        <taxon>Myxococcales</taxon>
        <taxon>Cystobacterineae</taxon>
        <taxon>Myxococcaceae</taxon>
        <taxon>Myxococcus</taxon>
    </lineage>
</organism>
<evidence type="ECO:0000313" key="2">
    <source>
        <dbReference type="EMBL" id="QSQ11799.1"/>
    </source>
</evidence>
<dbReference type="EMBL" id="CP071091">
    <property type="protein sequence ID" value="QSQ11799.1"/>
    <property type="molecule type" value="Genomic_DNA"/>
</dbReference>
<gene>
    <name evidence="2" type="ORF">JY572_25820</name>
</gene>
<keyword evidence="2" id="KW-0813">Transport</keyword>
<dbReference type="PROSITE" id="PS51094">
    <property type="entry name" value="PTS_EIIA_TYPE_2"/>
    <property type="match status" value="1"/>
</dbReference>
<dbReference type="PANTHER" id="PTHR47738">
    <property type="entry name" value="PTS SYSTEM FRUCTOSE-LIKE EIIA COMPONENT-RELATED"/>
    <property type="match status" value="1"/>
</dbReference>
<dbReference type="RefSeq" id="WP_206713539.1">
    <property type="nucleotide sequence ID" value="NZ_CP071091.1"/>
</dbReference>
<name>A0ABX7N047_9BACT</name>
<dbReference type="Gene3D" id="3.40.930.10">
    <property type="entry name" value="Mannitol-specific EII, Chain A"/>
    <property type="match status" value="1"/>
</dbReference>
<dbReference type="Proteomes" id="UP000663090">
    <property type="component" value="Chromosome"/>
</dbReference>
<keyword evidence="3" id="KW-1185">Reference proteome</keyword>
<dbReference type="SUPFAM" id="SSF55804">
    <property type="entry name" value="Phoshotransferase/anion transport protein"/>
    <property type="match status" value="1"/>
</dbReference>
<dbReference type="InterPro" id="IPR016152">
    <property type="entry name" value="PTrfase/Anion_transptr"/>
</dbReference>
<protein>
    <submittedName>
        <fullName evidence="2">PTS sugar transporter subunit IIA</fullName>
    </submittedName>
</protein>
<dbReference type="PANTHER" id="PTHR47738:SF1">
    <property type="entry name" value="NITROGEN REGULATORY PROTEIN"/>
    <property type="match status" value="1"/>
</dbReference>
<reference evidence="2 3" key="1">
    <citation type="submission" date="2021-02" db="EMBL/GenBank/DDBJ databases">
        <title>De Novo genome assembly of isolated myxobacteria.</title>
        <authorList>
            <person name="Stevens D.C."/>
        </authorList>
    </citation>
    <scope>NUCLEOTIDE SEQUENCE [LARGE SCALE GENOMIC DNA]</scope>
    <source>
        <strain evidence="2 3">SCHIC003</strain>
    </source>
</reference>
<accession>A0ABX7N047</accession>
<keyword evidence="2" id="KW-0762">Sugar transport</keyword>
<sequence length="164" mass="17738">MWRWTDFLDVDAIRPSLESRAPTEVLHELAGLMAQRAGVSQRELALNLMAREHLGSTAMEGGVAVPHCRLARAERIVTCLGIHRGGLAFGAAEDGLVRIFVGLVSPLDTAGLHLNVLSRIATLLHDPVLRADLLVASSPAVIRALLVQAEEEHLSPRHELALGR</sequence>
<feature type="domain" description="PTS EIIA type-2" evidence="1">
    <location>
        <begin position="6"/>
        <end position="149"/>
    </location>
</feature>